<evidence type="ECO:0000313" key="5">
    <source>
        <dbReference type="EMBL" id="RDI63372.1"/>
    </source>
</evidence>
<proteinExistence type="inferred from homology"/>
<keyword evidence="4" id="KW-0143">Chaperone</keyword>
<dbReference type="AlphaFoldDB" id="A0A370HXY1"/>
<comment type="caution">
    <text evidence="5">The sequence shown here is derived from an EMBL/GenBank/DDBJ whole genome shotgun (WGS) entry which is preliminary data.</text>
</comment>
<dbReference type="EMBL" id="QQBC01000010">
    <property type="protein sequence ID" value="RDI63372.1"/>
    <property type="molecule type" value="Genomic_DNA"/>
</dbReference>
<accession>A0A370HXY1</accession>
<dbReference type="Pfam" id="PF14011">
    <property type="entry name" value="ESX-1_EspG"/>
    <property type="match status" value="1"/>
</dbReference>
<comment type="subcellular location">
    <subcellularLocation>
        <location evidence="1">Cytoplasm</location>
    </subcellularLocation>
</comment>
<dbReference type="InterPro" id="IPR025734">
    <property type="entry name" value="EspG"/>
</dbReference>
<dbReference type="RefSeq" id="WP_068006029.1">
    <property type="nucleotide sequence ID" value="NZ_QQBC01000010.1"/>
</dbReference>
<comment type="similarity">
    <text evidence="2">Belongs to the EspG family.</text>
</comment>
<gene>
    <name evidence="5" type="ORF">DFR76_11069</name>
</gene>
<evidence type="ECO:0000256" key="1">
    <source>
        <dbReference type="ARBA" id="ARBA00004496"/>
    </source>
</evidence>
<evidence type="ECO:0000256" key="3">
    <source>
        <dbReference type="ARBA" id="ARBA00022490"/>
    </source>
</evidence>
<dbReference type="STRING" id="1210086.GCA_001613105_06593"/>
<reference evidence="5 6" key="1">
    <citation type="submission" date="2018-07" db="EMBL/GenBank/DDBJ databases">
        <title>Genomic Encyclopedia of Type Strains, Phase IV (KMG-IV): sequencing the most valuable type-strain genomes for metagenomic binning, comparative biology and taxonomic classification.</title>
        <authorList>
            <person name="Goeker M."/>
        </authorList>
    </citation>
    <scope>NUCLEOTIDE SEQUENCE [LARGE SCALE GENOMIC DNA]</scope>
    <source>
        <strain evidence="5 6">DSM 44290</strain>
    </source>
</reference>
<evidence type="ECO:0000313" key="6">
    <source>
        <dbReference type="Proteomes" id="UP000254869"/>
    </source>
</evidence>
<keyword evidence="6" id="KW-1185">Reference proteome</keyword>
<evidence type="ECO:0000256" key="2">
    <source>
        <dbReference type="ARBA" id="ARBA00006411"/>
    </source>
</evidence>
<dbReference type="Proteomes" id="UP000254869">
    <property type="component" value="Unassembled WGS sequence"/>
</dbReference>
<keyword evidence="3" id="KW-0963">Cytoplasm</keyword>
<protein>
    <submittedName>
        <fullName evidence="5">ESAT-6 protein secretion system EspG family protein</fullName>
    </submittedName>
</protein>
<name>A0A370HXY1_9NOCA</name>
<organism evidence="5 6">
    <name type="scientific">Nocardia pseudobrasiliensis</name>
    <dbReference type="NCBI Taxonomy" id="45979"/>
    <lineage>
        <taxon>Bacteria</taxon>
        <taxon>Bacillati</taxon>
        <taxon>Actinomycetota</taxon>
        <taxon>Actinomycetes</taxon>
        <taxon>Mycobacteriales</taxon>
        <taxon>Nocardiaceae</taxon>
        <taxon>Nocardia</taxon>
    </lineage>
</organism>
<sequence length="273" mass="31285">MTRKWDFTGLEFQVLCERFRDGALPTPLFYTLDEEMTLDESAVLKNRAWGELRARWDPAWDLMIEVMCSPDLFIRLRGWDEQDMDNGKKRLYMHFARSGAQAFKFEQKPGKSFWHTDGFVVTECDPRGLAAEVVRSLPAVKAGHSASVPVVTDPQEYSRHTGSSMFRDDDDDDAPVIRSRKFWETRASLTGTVLIAQGRSKYGPRGIHETKMLWRDVVGDGRYVMAMDDSPVAMATGPKRFAERIQTDIDNLMQRLDTHWEAGVEAGFSDDRY</sequence>
<evidence type="ECO:0000256" key="4">
    <source>
        <dbReference type="ARBA" id="ARBA00023186"/>
    </source>
</evidence>